<keyword evidence="1" id="KW-0472">Membrane</keyword>
<feature type="transmembrane region" description="Helical" evidence="1">
    <location>
        <begin position="103"/>
        <end position="120"/>
    </location>
</feature>
<dbReference type="AlphaFoldDB" id="B9TI04"/>
<name>B9TI04_RICCO</name>
<protein>
    <submittedName>
        <fullName evidence="2">Uncharacterized protein</fullName>
    </submittedName>
</protein>
<evidence type="ECO:0000256" key="1">
    <source>
        <dbReference type="SAM" id="Phobius"/>
    </source>
</evidence>
<organism evidence="2 3">
    <name type="scientific">Ricinus communis</name>
    <name type="common">Castor bean</name>
    <dbReference type="NCBI Taxonomy" id="3988"/>
    <lineage>
        <taxon>Eukaryota</taxon>
        <taxon>Viridiplantae</taxon>
        <taxon>Streptophyta</taxon>
        <taxon>Embryophyta</taxon>
        <taxon>Tracheophyta</taxon>
        <taxon>Spermatophyta</taxon>
        <taxon>Magnoliopsida</taxon>
        <taxon>eudicotyledons</taxon>
        <taxon>Gunneridae</taxon>
        <taxon>Pentapetalae</taxon>
        <taxon>rosids</taxon>
        <taxon>fabids</taxon>
        <taxon>Malpighiales</taxon>
        <taxon>Euphorbiaceae</taxon>
        <taxon>Acalyphoideae</taxon>
        <taxon>Acalypheae</taxon>
        <taxon>Ricinus</taxon>
    </lineage>
</organism>
<evidence type="ECO:0000313" key="3">
    <source>
        <dbReference type="Proteomes" id="UP000008311"/>
    </source>
</evidence>
<feature type="transmembrane region" description="Helical" evidence="1">
    <location>
        <begin position="80"/>
        <end position="97"/>
    </location>
</feature>
<feature type="transmembrane region" description="Helical" evidence="1">
    <location>
        <begin position="156"/>
        <end position="176"/>
    </location>
</feature>
<evidence type="ECO:0000313" key="2">
    <source>
        <dbReference type="EMBL" id="EEF24511.1"/>
    </source>
</evidence>
<keyword evidence="3" id="KW-1185">Reference proteome</keyword>
<dbReference type="EMBL" id="EQ982038">
    <property type="protein sequence ID" value="EEF24511.1"/>
    <property type="molecule type" value="Genomic_DNA"/>
</dbReference>
<dbReference type="InParanoid" id="B9TI04"/>
<keyword evidence="1" id="KW-0812">Transmembrane</keyword>
<feature type="transmembrane region" description="Helical" evidence="1">
    <location>
        <begin position="40"/>
        <end position="59"/>
    </location>
</feature>
<dbReference type="Proteomes" id="UP000008311">
    <property type="component" value="Unassembled WGS sequence"/>
</dbReference>
<feature type="transmembrane region" description="Helical" evidence="1">
    <location>
        <begin position="127"/>
        <end position="144"/>
    </location>
</feature>
<proteinExistence type="predicted"/>
<gene>
    <name evidence="2" type="ORF">RCOM_2064900</name>
</gene>
<reference evidence="3" key="1">
    <citation type="journal article" date="2010" name="Nat. Biotechnol.">
        <title>Draft genome sequence of the oilseed species Ricinus communis.</title>
        <authorList>
            <person name="Chan A.P."/>
            <person name="Crabtree J."/>
            <person name="Zhao Q."/>
            <person name="Lorenzi H."/>
            <person name="Orvis J."/>
            <person name="Puiu D."/>
            <person name="Melake-Berhan A."/>
            <person name="Jones K.M."/>
            <person name="Redman J."/>
            <person name="Chen G."/>
            <person name="Cahoon E.B."/>
            <person name="Gedil M."/>
            <person name="Stanke M."/>
            <person name="Haas B.J."/>
            <person name="Wortman J.R."/>
            <person name="Fraser-Liggett C.M."/>
            <person name="Ravel J."/>
            <person name="Rabinowicz P.D."/>
        </authorList>
    </citation>
    <scope>NUCLEOTIDE SEQUENCE [LARGE SCALE GENOMIC DNA]</scope>
    <source>
        <strain evidence="3">cv. Hale</strain>
    </source>
</reference>
<keyword evidence="1" id="KW-1133">Transmembrane helix</keyword>
<sequence length="188" mass="20598">MSSNEKAKRAAASSIFPSLFFAAIGALLAQLWVLQLHGSLSTHLIVAVPGGTLTALALYRARLHWLTGTRGTAAIKARDMVWFVLLAGVGMFGGFVISAGSMLWLALFVGLMYLIPWANIAPCREHSNVSFLTVLLAAVSWLAFHNVPMRPLHYLVVAWMLLVPPTMMLFLVLLTLDRDYRVGEAYLA</sequence>
<accession>B9TI04</accession>
<feature type="transmembrane region" description="Helical" evidence="1">
    <location>
        <begin position="12"/>
        <end position="34"/>
    </location>
</feature>